<reference evidence="1" key="1">
    <citation type="journal article" date="2021" name="Proc. Natl. Acad. Sci. U.S.A.">
        <title>A Catalog of Tens of Thousands of Viruses from Human Metagenomes Reveals Hidden Associations with Chronic Diseases.</title>
        <authorList>
            <person name="Tisza M.J."/>
            <person name="Buck C.B."/>
        </authorList>
    </citation>
    <scope>NUCLEOTIDE SEQUENCE</scope>
    <source>
        <strain evidence="1">Ct47y1</strain>
    </source>
</reference>
<proteinExistence type="predicted"/>
<sequence length="33" mass="4323">MFIYTYLFIYYLKCTQKRLYLHYQIKLIQRNED</sequence>
<organism evidence="1">
    <name type="scientific">Siphoviridae sp. ct47y1</name>
    <dbReference type="NCBI Taxonomy" id="2827775"/>
    <lineage>
        <taxon>Viruses</taxon>
        <taxon>Duplodnaviria</taxon>
        <taxon>Heunggongvirae</taxon>
        <taxon>Uroviricota</taxon>
        <taxon>Caudoviricetes</taxon>
    </lineage>
</organism>
<dbReference type="EMBL" id="BK032777">
    <property type="protein sequence ID" value="DAF59805.1"/>
    <property type="molecule type" value="Genomic_DNA"/>
</dbReference>
<accession>A0A8S5T8Z1</accession>
<evidence type="ECO:0000313" key="1">
    <source>
        <dbReference type="EMBL" id="DAF59805.1"/>
    </source>
</evidence>
<name>A0A8S5T8Z1_9CAUD</name>
<protein>
    <submittedName>
        <fullName evidence="1">Uncharacterized protein</fullName>
    </submittedName>
</protein>